<keyword evidence="3" id="KW-0132">Cell division</keyword>
<accession>A0AAJ5WWY0</accession>
<keyword evidence="2" id="KW-0812">Transmembrane</keyword>
<keyword evidence="2" id="KW-0472">Membrane</keyword>
<evidence type="ECO:0000256" key="1">
    <source>
        <dbReference type="SAM" id="Coils"/>
    </source>
</evidence>
<dbReference type="InterPro" id="IPR045755">
    <property type="entry name" value="FtsL-like"/>
</dbReference>
<dbReference type="Proteomes" id="UP001220610">
    <property type="component" value="Chromosome"/>
</dbReference>
<feature type="transmembrane region" description="Helical" evidence="2">
    <location>
        <begin position="28"/>
        <end position="48"/>
    </location>
</feature>
<keyword evidence="1" id="KW-0175">Coiled coil</keyword>
<dbReference type="EMBL" id="CP119311">
    <property type="protein sequence ID" value="WEK37724.1"/>
    <property type="molecule type" value="Genomic_DNA"/>
</dbReference>
<evidence type="ECO:0000313" key="4">
    <source>
        <dbReference type="Proteomes" id="UP001220610"/>
    </source>
</evidence>
<keyword evidence="3" id="KW-0131">Cell cycle</keyword>
<sequence length="117" mass="13992">MTREEKIQEEKEAKEARREWRRLLSYRWIVQNIPFFLFLSVLAVIYIYNGHYADKTIREINKVSRELKELHYEYKTVKSEVMNRSKQSELAKVVDSFGLKALTAPPTILRDSLQKEN</sequence>
<feature type="coiled-coil region" evidence="1">
    <location>
        <begin position="53"/>
        <end position="80"/>
    </location>
</feature>
<evidence type="ECO:0000256" key="2">
    <source>
        <dbReference type="SAM" id="Phobius"/>
    </source>
</evidence>
<gene>
    <name evidence="3" type="ORF">P0Y53_09440</name>
</gene>
<dbReference type="Pfam" id="PF19579">
    <property type="entry name" value="FtsL_2"/>
    <property type="match status" value="1"/>
</dbReference>
<proteinExistence type="predicted"/>
<dbReference type="AlphaFoldDB" id="A0AAJ5WWY0"/>
<reference evidence="3" key="1">
    <citation type="submission" date="2023-03" db="EMBL/GenBank/DDBJ databases">
        <title>Andean soil-derived lignocellulolytic bacterial consortium as a source of novel taxa and putative plastic-active enzymes.</title>
        <authorList>
            <person name="Diaz-Garcia L."/>
            <person name="Chuvochina M."/>
            <person name="Feuerriegel G."/>
            <person name="Bunk B."/>
            <person name="Sproer C."/>
            <person name="Streit W.R."/>
            <person name="Rodriguez L.M."/>
            <person name="Overmann J."/>
            <person name="Jimenez D.J."/>
        </authorList>
    </citation>
    <scope>NUCLEOTIDE SEQUENCE</scope>
    <source>
        <strain evidence="3">MAG 7</strain>
    </source>
</reference>
<evidence type="ECO:0000313" key="3">
    <source>
        <dbReference type="EMBL" id="WEK37724.1"/>
    </source>
</evidence>
<organism evidence="3 4">
    <name type="scientific">Candidatus Pseudobacter hemicellulosilyticus</name>
    <dbReference type="NCBI Taxonomy" id="3121375"/>
    <lineage>
        <taxon>Bacteria</taxon>
        <taxon>Pseudomonadati</taxon>
        <taxon>Bacteroidota</taxon>
        <taxon>Chitinophagia</taxon>
        <taxon>Chitinophagales</taxon>
        <taxon>Chitinophagaceae</taxon>
        <taxon>Pseudobacter</taxon>
    </lineage>
</organism>
<protein>
    <submittedName>
        <fullName evidence="3">FtsL-like putative cell division protein</fullName>
    </submittedName>
</protein>
<dbReference type="GO" id="GO:0051301">
    <property type="term" value="P:cell division"/>
    <property type="evidence" value="ECO:0007669"/>
    <property type="project" value="UniProtKB-KW"/>
</dbReference>
<keyword evidence="2" id="KW-1133">Transmembrane helix</keyword>
<name>A0AAJ5WWY0_9BACT</name>